<accession>A0A6J4KRC4</accession>
<proteinExistence type="predicted"/>
<gene>
    <name evidence="2" type="ORF">AVDCRST_MAG56-6311</name>
</gene>
<reference evidence="2" key="1">
    <citation type="submission" date="2020-02" db="EMBL/GenBank/DDBJ databases">
        <authorList>
            <person name="Meier V. D."/>
        </authorList>
    </citation>
    <scope>NUCLEOTIDE SEQUENCE</scope>
    <source>
        <strain evidence="2">AVDCRST_MAG56</strain>
    </source>
</reference>
<feature type="non-terminal residue" evidence="2">
    <location>
        <position position="1"/>
    </location>
</feature>
<dbReference type="EMBL" id="CADCTQ010000523">
    <property type="protein sequence ID" value="CAA9312354.1"/>
    <property type="molecule type" value="Genomic_DNA"/>
</dbReference>
<sequence>WSTPLGQKVFYPVCQSGKAAARSLPPTKKRNYAAGNHHEAQPVG</sequence>
<feature type="region of interest" description="Disordered" evidence="1">
    <location>
        <begin position="20"/>
        <end position="44"/>
    </location>
</feature>
<evidence type="ECO:0000313" key="2">
    <source>
        <dbReference type="EMBL" id="CAA9312354.1"/>
    </source>
</evidence>
<name>A0A6J4KRC4_9SPHI</name>
<feature type="non-terminal residue" evidence="2">
    <location>
        <position position="44"/>
    </location>
</feature>
<organism evidence="2">
    <name type="scientific">uncultured Cytophagales bacterium</name>
    <dbReference type="NCBI Taxonomy" id="158755"/>
    <lineage>
        <taxon>Bacteria</taxon>
        <taxon>Pseudomonadati</taxon>
        <taxon>Bacteroidota</taxon>
        <taxon>Sphingobacteriia</taxon>
        <taxon>Sphingobacteriales</taxon>
        <taxon>environmental samples</taxon>
    </lineage>
</organism>
<dbReference type="AlphaFoldDB" id="A0A6J4KRC4"/>
<evidence type="ECO:0000256" key="1">
    <source>
        <dbReference type="SAM" id="MobiDB-lite"/>
    </source>
</evidence>
<protein>
    <submittedName>
        <fullName evidence="2">Uncharacterized protein</fullName>
    </submittedName>
</protein>